<evidence type="ECO:0000313" key="4">
    <source>
        <dbReference type="EMBL" id="MFC5060858.1"/>
    </source>
</evidence>
<feature type="repeat" description="ANK" evidence="3">
    <location>
        <begin position="26"/>
        <end position="58"/>
    </location>
</feature>
<keyword evidence="5" id="KW-1185">Reference proteome</keyword>
<dbReference type="RefSeq" id="WP_378034264.1">
    <property type="nucleotide sequence ID" value="NZ_JBHSIV010000001.1"/>
</dbReference>
<dbReference type="Pfam" id="PF12796">
    <property type="entry name" value="Ank_2"/>
    <property type="match status" value="1"/>
</dbReference>
<protein>
    <submittedName>
        <fullName evidence="4">Ankyrin repeat domain-containing protein</fullName>
    </submittedName>
</protein>
<dbReference type="InterPro" id="IPR036770">
    <property type="entry name" value="Ankyrin_rpt-contain_sf"/>
</dbReference>
<evidence type="ECO:0000313" key="5">
    <source>
        <dbReference type="Proteomes" id="UP001595947"/>
    </source>
</evidence>
<name>A0ABV9YHE8_9PSEU</name>
<gene>
    <name evidence="4" type="ORF">ACFPBZ_01465</name>
</gene>
<keyword evidence="1" id="KW-0677">Repeat</keyword>
<dbReference type="PROSITE" id="PS50297">
    <property type="entry name" value="ANK_REP_REGION"/>
    <property type="match status" value="1"/>
</dbReference>
<comment type="caution">
    <text evidence="4">The sequence shown here is derived from an EMBL/GenBank/DDBJ whole genome shotgun (WGS) entry which is preliminary data.</text>
</comment>
<organism evidence="4 5">
    <name type="scientific">Actinomycetospora atypica</name>
    <dbReference type="NCBI Taxonomy" id="1290095"/>
    <lineage>
        <taxon>Bacteria</taxon>
        <taxon>Bacillati</taxon>
        <taxon>Actinomycetota</taxon>
        <taxon>Actinomycetes</taxon>
        <taxon>Pseudonocardiales</taxon>
        <taxon>Pseudonocardiaceae</taxon>
        <taxon>Actinomycetospora</taxon>
    </lineage>
</organism>
<dbReference type="Gene3D" id="1.25.40.20">
    <property type="entry name" value="Ankyrin repeat-containing domain"/>
    <property type="match status" value="1"/>
</dbReference>
<keyword evidence="2 3" id="KW-0040">ANK repeat</keyword>
<dbReference type="SMART" id="SM00248">
    <property type="entry name" value="ANK"/>
    <property type="match status" value="2"/>
</dbReference>
<reference evidence="5" key="1">
    <citation type="journal article" date="2019" name="Int. J. Syst. Evol. Microbiol.">
        <title>The Global Catalogue of Microorganisms (GCM) 10K type strain sequencing project: providing services to taxonomists for standard genome sequencing and annotation.</title>
        <authorList>
            <consortium name="The Broad Institute Genomics Platform"/>
            <consortium name="The Broad Institute Genome Sequencing Center for Infectious Disease"/>
            <person name="Wu L."/>
            <person name="Ma J."/>
        </authorList>
    </citation>
    <scope>NUCLEOTIDE SEQUENCE [LARGE SCALE GENOMIC DNA]</scope>
    <source>
        <strain evidence="5">CGMCC 4.7093</strain>
    </source>
</reference>
<dbReference type="Proteomes" id="UP001595947">
    <property type="component" value="Unassembled WGS sequence"/>
</dbReference>
<evidence type="ECO:0000256" key="3">
    <source>
        <dbReference type="PROSITE-ProRule" id="PRU00023"/>
    </source>
</evidence>
<dbReference type="EMBL" id="JBHSIV010000001">
    <property type="protein sequence ID" value="MFC5060858.1"/>
    <property type="molecule type" value="Genomic_DNA"/>
</dbReference>
<dbReference type="PROSITE" id="PS50088">
    <property type="entry name" value="ANK_REPEAT"/>
    <property type="match status" value="2"/>
</dbReference>
<proteinExistence type="predicted"/>
<dbReference type="InterPro" id="IPR002110">
    <property type="entry name" value="Ankyrin_rpt"/>
</dbReference>
<accession>A0ABV9YHE8</accession>
<feature type="repeat" description="ANK" evidence="3">
    <location>
        <begin position="59"/>
        <end position="91"/>
    </location>
</feature>
<dbReference type="SUPFAM" id="SSF48403">
    <property type="entry name" value="Ankyrin repeat"/>
    <property type="match status" value="1"/>
</dbReference>
<evidence type="ECO:0000256" key="1">
    <source>
        <dbReference type="ARBA" id="ARBA00022737"/>
    </source>
</evidence>
<dbReference type="PANTHER" id="PTHR24171">
    <property type="entry name" value="ANKYRIN REPEAT DOMAIN-CONTAINING PROTEIN 39-RELATED"/>
    <property type="match status" value="1"/>
</dbReference>
<sequence>MARDGDAASLAAYVDAGVPVNLTNDSGDTLVMLAAYHGHADAVRVLVARGADVNRLNDRGQAPVAGAVFKGEDDVVRALVEGGADPTAGHPTAVDTARMFGREDLLGVLRSPDPAG</sequence>
<evidence type="ECO:0000256" key="2">
    <source>
        <dbReference type="ARBA" id="ARBA00023043"/>
    </source>
</evidence>